<dbReference type="EMBL" id="WEGK01000003">
    <property type="protein sequence ID" value="MQY18442.1"/>
    <property type="molecule type" value="Genomic_DNA"/>
</dbReference>
<dbReference type="AlphaFoldDB" id="A0A7K0CZQ7"/>
<dbReference type="Proteomes" id="UP000438448">
    <property type="component" value="Unassembled WGS sequence"/>
</dbReference>
<accession>A0A7K0CZQ7</accession>
<feature type="region of interest" description="Disordered" evidence="1">
    <location>
        <begin position="1"/>
        <end position="38"/>
    </location>
</feature>
<evidence type="ECO:0000313" key="4">
    <source>
        <dbReference type="Proteomes" id="UP000438448"/>
    </source>
</evidence>
<keyword evidence="4" id="KW-1185">Reference proteome</keyword>
<evidence type="ECO:0000256" key="2">
    <source>
        <dbReference type="SAM" id="Phobius"/>
    </source>
</evidence>
<protein>
    <recommendedName>
        <fullName evidence="5">DUF3515 domain-containing protein</fullName>
    </recommendedName>
</protein>
<organism evidence="3 4">
    <name type="scientific">Nocardia macrotermitis</name>
    <dbReference type="NCBI Taxonomy" id="2585198"/>
    <lineage>
        <taxon>Bacteria</taxon>
        <taxon>Bacillati</taxon>
        <taxon>Actinomycetota</taxon>
        <taxon>Actinomycetes</taxon>
        <taxon>Mycobacteriales</taxon>
        <taxon>Nocardiaceae</taxon>
        <taxon>Nocardia</taxon>
    </lineage>
</organism>
<dbReference type="OrthoDB" id="4422435at2"/>
<proteinExistence type="predicted"/>
<sequence>MSSETERPDASAPDSTKSDSTSADSTSADRYSYEPEDTRRSPALIATAVALPVALIVAVLAIAVFTRGHQTRDPLALGSVPQPQATGQACTTLLPALPSSLGNYTRAELAKPAPPATVGWQLPEGGDPIVLRCGLDRPAEFVKSAALQVINGVNWFEVRDPASGVTSGTWYVVDRGTYIAVTMSDKAGPTPLQDLSNVVAKALPSRPIDPAPLPN</sequence>
<comment type="caution">
    <text evidence="3">The sequence shown here is derived from an EMBL/GenBank/DDBJ whole genome shotgun (WGS) entry which is preliminary data.</text>
</comment>
<evidence type="ECO:0000256" key="1">
    <source>
        <dbReference type="SAM" id="MobiDB-lite"/>
    </source>
</evidence>
<reference evidence="3 4" key="1">
    <citation type="submission" date="2019-10" db="EMBL/GenBank/DDBJ databases">
        <title>Nocardia macrotermitis sp. nov. and Nocardia aurantia sp. nov., isolated from the gut of fungus growing-termite Macrotermes natalensis.</title>
        <authorList>
            <person name="Benndorf R."/>
            <person name="Schwitalla J."/>
            <person name="Martin K."/>
            <person name="De Beer W."/>
            <person name="Kaster A.-K."/>
            <person name="Vollmers J."/>
            <person name="Poulsen M."/>
            <person name="Beemelmanns C."/>
        </authorList>
    </citation>
    <scope>NUCLEOTIDE SEQUENCE [LARGE SCALE GENOMIC DNA]</scope>
    <source>
        <strain evidence="3 4">RB20</strain>
    </source>
</reference>
<dbReference type="InterPro" id="IPR021903">
    <property type="entry name" value="DUF3515"/>
</dbReference>
<dbReference type="RefSeq" id="WP_153408932.1">
    <property type="nucleotide sequence ID" value="NZ_WEGK01000003.1"/>
</dbReference>
<keyword evidence="2" id="KW-0472">Membrane</keyword>
<name>A0A7K0CZQ7_9NOCA</name>
<keyword evidence="2" id="KW-0812">Transmembrane</keyword>
<dbReference type="Pfam" id="PF12028">
    <property type="entry name" value="DUF3515"/>
    <property type="match status" value="1"/>
</dbReference>
<gene>
    <name evidence="3" type="ORF">NRB20_15210</name>
</gene>
<feature type="transmembrane region" description="Helical" evidence="2">
    <location>
        <begin position="43"/>
        <end position="65"/>
    </location>
</feature>
<keyword evidence="2" id="KW-1133">Transmembrane helix</keyword>
<evidence type="ECO:0008006" key="5">
    <source>
        <dbReference type="Google" id="ProtNLM"/>
    </source>
</evidence>
<feature type="compositionally biased region" description="Low complexity" evidence="1">
    <location>
        <begin position="10"/>
        <end position="29"/>
    </location>
</feature>
<evidence type="ECO:0000313" key="3">
    <source>
        <dbReference type="EMBL" id="MQY18442.1"/>
    </source>
</evidence>